<dbReference type="Proteomes" id="UP000600918">
    <property type="component" value="Unassembled WGS sequence"/>
</dbReference>
<evidence type="ECO:0000313" key="2">
    <source>
        <dbReference type="EMBL" id="KAF7438311.1"/>
    </source>
</evidence>
<proteinExistence type="predicted"/>
<organism evidence="2 3">
    <name type="scientific">Vespula pensylvanica</name>
    <name type="common">Western yellow jacket</name>
    <name type="synonym">Wasp</name>
    <dbReference type="NCBI Taxonomy" id="30213"/>
    <lineage>
        <taxon>Eukaryota</taxon>
        <taxon>Metazoa</taxon>
        <taxon>Ecdysozoa</taxon>
        <taxon>Arthropoda</taxon>
        <taxon>Hexapoda</taxon>
        <taxon>Insecta</taxon>
        <taxon>Pterygota</taxon>
        <taxon>Neoptera</taxon>
        <taxon>Endopterygota</taxon>
        <taxon>Hymenoptera</taxon>
        <taxon>Apocrita</taxon>
        <taxon>Aculeata</taxon>
        <taxon>Vespoidea</taxon>
        <taxon>Vespidae</taxon>
        <taxon>Vespinae</taxon>
        <taxon>Vespula</taxon>
    </lineage>
</organism>
<gene>
    <name evidence="2" type="ORF">H0235_000702</name>
</gene>
<protein>
    <recommendedName>
        <fullName evidence="1">TGF-beta propeptide domain-containing protein</fullName>
    </recommendedName>
</protein>
<accession>A0A834PFP0</accession>
<name>A0A834PFP0_VESPE</name>
<sequence length="255" mass="29012">MVMVMVMVMVVGKRRLVDSQGQKAIEDIKSRVLALTGRFNLSSNANKVQRERLTMFSPTCQTPRNTDQEAWADPFSMNMHFQLNLTSGEHVVAAKLRIYKLPQENLTSSISSTSGGSVVDEQEEEDEKKIRISVYYYTKTLRKHRAKKRLMDSLVTPLTNEGTHLALDVRQGLRFWRLTPRNPHGNGSNHGLVIQVEDQDGRPLKPALYIQEPSCSNGDDDQKAYHHLPALFVRACTRYVRVVNGETVTYVNCRH</sequence>
<dbReference type="EMBL" id="JACSDY010000001">
    <property type="protein sequence ID" value="KAF7438311.1"/>
    <property type="molecule type" value="Genomic_DNA"/>
</dbReference>
<feature type="domain" description="TGF-beta propeptide" evidence="1">
    <location>
        <begin position="36"/>
        <end position="206"/>
    </location>
</feature>
<reference evidence="2" key="1">
    <citation type="journal article" date="2020" name="G3 (Bethesda)">
        <title>High-Quality Assemblies for Three Invasive Social Wasps from the &lt;i&gt;Vespula&lt;/i&gt; Genus.</title>
        <authorList>
            <person name="Harrop T.W.R."/>
            <person name="Guhlin J."/>
            <person name="McLaughlin G.M."/>
            <person name="Permina E."/>
            <person name="Stockwell P."/>
            <person name="Gilligan J."/>
            <person name="Le Lec M.F."/>
            <person name="Gruber M.A.M."/>
            <person name="Quinn O."/>
            <person name="Lovegrove M."/>
            <person name="Duncan E.J."/>
            <person name="Remnant E.J."/>
            <person name="Van Eeckhoven J."/>
            <person name="Graham B."/>
            <person name="Knapp R.A."/>
            <person name="Langford K.W."/>
            <person name="Kronenberg Z."/>
            <person name="Press M.O."/>
            <person name="Eacker S.M."/>
            <person name="Wilson-Rankin E.E."/>
            <person name="Purcell J."/>
            <person name="Lester P.J."/>
            <person name="Dearden P.K."/>
        </authorList>
    </citation>
    <scope>NUCLEOTIDE SEQUENCE</scope>
    <source>
        <strain evidence="2">Volc-1</strain>
    </source>
</reference>
<comment type="caution">
    <text evidence="2">The sequence shown here is derived from an EMBL/GenBank/DDBJ whole genome shotgun (WGS) entry which is preliminary data.</text>
</comment>
<dbReference type="Gene3D" id="2.60.120.970">
    <property type="match status" value="1"/>
</dbReference>
<evidence type="ECO:0000259" key="1">
    <source>
        <dbReference type="Pfam" id="PF00688"/>
    </source>
</evidence>
<dbReference type="Pfam" id="PF00688">
    <property type="entry name" value="TGFb_propeptide"/>
    <property type="match status" value="1"/>
</dbReference>
<keyword evidence="3" id="KW-1185">Reference proteome</keyword>
<evidence type="ECO:0000313" key="3">
    <source>
        <dbReference type="Proteomes" id="UP000600918"/>
    </source>
</evidence>
<dbReference type="InterPro" id="IPR001111">
    <property type="entry name" value="TGF-b_propeptide"/>
</dbReference>
<dbReference type="AlphaFoldDB" id="A0A834PFP0"/>